<sequence length="133" mass="14729">MAPYRCNHKLYEDYYRQQVGSGLPVFQGSRDQRGYGLGSLLGGLGRTMMPMLKRGGKALLQEGLNTGLNIARNLMAGENIKTAAKKRVRQAGKNLIEKAAASTSRKRKVAPAPAQSRPKKSRKQVQHFNDIFN</sequence>
<feature type="region of interest" description="Disordered" evidence="1">
    <location>
        <begin position="98"/>
        <end position="133"/>
    </location>
</feature>
<organism evidence="2 3">
    <name type="scientific">Plakobranchus ocellatus</name>
    <dbReference type="NCBI Taxonomy" id="259542"/>
    <lineage>
        <taxon>Eukaryota</taxon>
        <taxon>Metazoa</taxon>
        <taxon>Spiralia</taxon>
        <taxon>Lophotrochozoa</taxon>
        <taxon>Mollusca</taxon>
        <taxon>Gastropoda</taxon>
        <taxon>Heterobranchia</taxon>
        <taxon>Euthyneura</taxon>
        <taxon>Panpulmonata</taxon>
        <taxon>Sacoglossa</taxon>
        <taxon>Placobranchoidea</taxon>
        <taxon>Plakobranchidae</taxon>
        <taxon>Plakobranchus</taxon>
    </lineage>
</organism>
<evidence type="ECO:0000313" key="2">
    <source>
        <dbReference type="EMBL" id="GFN97930.1"/>
    </source>
</evidence>
<gene>
    <name evidence="2" type="ORF">PoB_002443600</name>
</gene>
<accession>A0AAV3ZTT7</accession>
<evidence type="ECO:0000256" key="1">
    <source>
        <dbReference type="SAM" id="MobiDB-lite"/>
    </source>
</evidence>
<proteinExistence type="predicted"/>
<evidence type="ECO:0000313" key="3">
    <source>
        <dbReference type="Proteomes" id="UP000735302"/>
    </source>
</evidence>
<keyword evidence="3" id="KW-1185">Reference proteome</keyword>
<protein>
    <submittedName>
        <fullName evidence="2">Uncharacterized protein</fullName>
    </submittedName>
</protein>
<dbReference type="EMBL" id="BLXT01002817">
    <property type="protein sequence ID" value="GFN97930.1"/>
    <property type="molecule type" value="Genomic_DNA"/>
</dbReference>
<comment type="caution">
    <text evidence="2">The sequence shown here is derived from an EMBL/GenBank/DDBJ whole genome shotgun (WGS) entry which is preliminary data.</text>
</comment>
<reference evidence="2 3" key="1">
    <citation type="journal article" date="2021" name="Elife">
        <title>Chloroplast acquisition without the gene transfer in kleptoplastic sea slugs, Plakobranchus ocellatus.</title>
        <authorList>
            <person name="Maeda T."/>
            <person name="Takahashi S."/>
            <person name="Yoshida T."/>
            <person name="Shimamura S."/>
            <person name="Takaki Y."/>
            <person name="Nagai Y."/>
            <person name="Toyoda A."/>
            <person name="Suzuki Y."/>
            <person name="Arimoto A."/>
            <person name="Ishii H."/>
            <person name="Satoh N."/>
            <person name="Nishiyama T."/>
            <person name="Hasebe M."/>
            <person name="Maruyama T."/>
            <person name="Minagawa J."/>
            <person name="Obokata J."/>
            <person name="Shigenobu S."/>
        </authorList>
    </citation>
    <scope>NUCLEOTIDE SEQUENCE [LARGE SCALE GENOMIC DNA]</scope>
</reference>
<name>A0AAV3ZTT7_9GAST</name>
<dbReference type="Proteomes" id="UP000735302">
    <property type="component" value="Unassembled WGS sequence"/>
</dbReference>
<dbReference type="AlphaFoldDB" id="A0AAV3ZTT7"/>